<proteinExistence type="predicted"/>
<evidence type="ECO:0000313" key="3">
    <source>
        <dbReference type="Proteomes" id="UP000640333"/>
    </source>
</evidence>
<dbReference type="GO" id="GO:0003676">
    <property type="term" value="F:nucleic acid binding"/>
    <property type="evidence" value="ECO:0007669"/>
    <property type="project" value="InterPro"/>
</dbReference>
<gene>
    <name evidence="2" type="ORF">IOQ59_13410</name>
</gene>
<reference evidence="2" key="1">
    <citation type="submission" date="2020-10" db="EMBL/GenBank/DDBJ databases">
        <title>Bacterium isolated from coastal waters sediment.</title>
        <authorList>
            <person name="Chen R.-J."/>
            <person name="Lu D.-C."/>
            <person name="Zhu K.-L."/>
            <person name="Du Z.-J."/>
        </authorList>
    </citation>
    <scope>NUCLEOTIDE SEQUENCE</scope>
    <source>
        <strain evidence="2">N1Y112</strain>
    </source>
</reference>
<dbReference type="EMBL" id="JADEYS010000013">
    <property type="protein sequence ID" value="MBE9398254.1"/>
    <property type="molecule type" value="Genomic_DNA"/>
</dbReference>
<dbReference type="InterPro" id="IPR058712">
    <property type="entry name" value="SRA_ScoMcrA"/>
</dbReference>
<dbReference type="CDD" id="cd00085">
    <property type="entry name" value="HNHc"/>
    <property type="match status" value="1"/>
</dbReference>
<dbReference type="AlphaFoldDB" id="A0A8J7FF38"/>
<dbReference type="InterPro" id="IPR002711">
    <property type="entry name" value="HNH"/>
</dbReference>
<dbReference type="Pfam" id="PF26348">
    <property type="entry name" value="SRA_ScoMcrA"/>
    <property type="match status" value="1"/>
</dbReference>
<sequence length="273" mass="31172">MFEPGREYRRRSEIHALYNGQQQGGISCPKDHPYIFIFSSNTGKDYGYKDEFHDDIFWYTGMGQTGDMKMISGNREIRDHAENGKTIFVFEQTRKSYVRFIGKGEYLGHHEETRPDKDGMDRKAFIFHLDIDSSPNSNTVEEHAPSYATPDIKAFPKLSLSQLRDLAVRTSLIPNSEKEKTHIARRRSAALKIYVQKRAEGKCEGCGSDAPFLSSKGPFLECHHLHRLADGGPDHPQNVVALCPNCHRKAHYSKDAQSFNEKLKTVALRKEPR</sequence>
<dbReference type="GO" id="GO:0004519">
    <property type="term" value="F:endonuclease activity"/>
    <property type="evidence" value="ECO:0007669"/>
    <property type="project" value="UniProtKB-KW"/>
</dbReference>
<dbReference type="Proteomes" id="UP000640333">
    <property type="component" value="Unassembled WGS sequence"/>
</dbReference>
<dbReference type="SMART" id="SM00507">
    <property type="entry name" value="HNHc"/>
    <property type="match status" value="1"/>
</dbReference>
<dbReference type="PROSITE" id="PS51257">
    <property type="entry name" value="PROKAR_LIPOPROTEIN"/>
    <property type="match status" value="1"/>
</dbReference>
<comment type="caution">
    <text evidence="2">The sequence shown here is derived from an EMBL/GenBank/DDBJ whole genome shotgun (WGS) entry which is preliminary data.</text>
</comment>
<dbReference type="InterPro" id="IPR003615">
    <property type="entry name" value="HNH_nuc"/>
</dbReference>
<dbReference type="Pfam" id="PF01844">
    <property type="entry name" value="HNH"/>
    <property type="match status" value="1"/>
</dbReference>
<evidence type="ECO:0000259" key="1">
    <source>
        <dbReference type="SMART" id="SM00507"/>
    </source>
</evidence>
<dbReference type="RefSeq" id="WP_193953886.1">
    <property type="nucleotide sequence ID" value="NZ_JADEYS010000013.1"/>
</dbReference>
<feature type="domain" description="HNH nuclease" evidence="1">
    <location>
        <begin position="190"/>
        <end position="248"/>
    </location>
</feature>
<keyword evidence="2" id="KW-0540">Nuclease</keyword>
<protein>
    <submittedName>
        <fullName evidence="2">HNH endonuclease</fullName>
    </submittedName>
</protein>
<dbReference type="GO" id="GO:0008270">
    <property type="term" value="F:zinc ion binding"/>
    <property type="evidence" value="ECO:0007669"/>
    <property type="project" value="InterPro"/>
</dbReference>
<organism evidence="2 3">
    <name type="scientific">Pontibacterium sinense</name>
    <dbReference type="NCBI Taxonomy" id="2781979"/>
    <lineage>
        <taxon>Bacteria</taxon>
        <taxon>Pseudomonadati</taxon>
        <taxon>Pseudomonadota</taxon>
        <taxon>Gammaproteobacteria</taxon>
        <taxon>Oceanospirillales</taxon>
        <taxon>Oceanospirillaceae</taxon>
        <taxon>Pontibacterium</taxon>
    </lineage>
</organism>
<keyword evidence="2" id="KW-0378">Hydrolase</keyword>
<name>A0A8J7FF38_9GAMM</name>
<keyword evidence="2" id="KW-0255">Endonuclease</keyword>
<evidence type="ECO:0000313" key="2">
    <source>
        <dbReference type="EMBL" id="MBE9398254.1"/>
    </source>
</evidence>
<dbReference type="Gene3D" id="1.10.30.50">
    <property type="match status" value="1"/>
</dbReference>
<keyword evidence="3" id="KW-1185">Reference proteome</keyword>
<accession>A0A8J7FF38</accession>